<proteinExistence type="predicted"/>
<sequence>MAGYRDAHAKRYILHDIYKNGTGGTGENGAMRSLAKLRTGTYCIAAHRGHSHVLHTCDYNNSTCRCYLAKILRGRFGKWLTRKCSSTRNLSIQRWRAFAIYMSSGTRSILKINNSGGNWLRGGQNRAIPLYGGGQRRSAELVEGGPDQSSHPLQWTSRPGSTGDKTHFGQEGERGCGNGGDGEEGCQSGVSRGTQRSHKGEQILAMIMSSTVTPLARFFDSHLWLESHYRSMPNDQKSLRQALKLAQYSISKMSLTQIFNHVNRIDTNKLLFASDTPSEYYFGIIKSFDVCMELLSWQMGFENIKHFLQDIFDVLEKVRPKVNTLFILGAPNSGKNFFFDSVIHLMINYGQMGNFTRHDNFPLQECVQRRVIL</sequence>
<gene>
    <name evidence="2" type="ORF">BEMITA_LOCUS14083</name>
</gene>
<feature type="compositionally biased region" description="Basic and acidic residues" evidence="1">
    <location>
        <begin position="164"/>
        <end position="174"/>
    </location>
</feature>
<name>A0A9P0FA42_BEMTA</name>
<evidence type="ECO:0000313" key="2">
    <source>
        <dbReference type="EMBL" id="CAH0395963.1"/>
    </source>
</evidence>
<evidence type="ECO:0000313" key="3">
    <source>
        <dbReference type="Proteomes" id="UP001152759"/>
    </source>
</evidence>
<reference evidence="2" key="1">
    <citation type="submission" date="2021-12" db="EMBL/GenBank/DDBJ databases">
        <authorList>
            <person name="King R."/>
        </authorList>
    </citation>
    <scope>NUCLEOTIDE SEQUENCE</scope>
</reference>
<feature type="compositionally biased region" description="Polar residues" evidence="1">
    <location>
        <begin position="147"/>
        <end position="160"/>
    </location>
</feature>
<feature type="region of interest" description="Disordered" evidence="1">
    <location>
        <begin position="139"/>
        <end position="197"/>
    </location>
</feature>
<dbReference type="Gene3D" id="3.40.50.300">
    <property type="entry name" value="P-loop containing nucleotide triphosphate hydrolases"/>
    <property type="match status" value="1"/>
</dbReference>
<dbReference type="InterPro" id="IPR027417">
    <property type="entry name" value="P-loop_NTPase"/>
</dbReference>
<dbReference type="AlphaFoldDB" id="A0A9P0FA42"/>
<accession>A0A9P0FA42</accession>
<dbReference type="EMBL" id="OU963870">
    <property type="protein sequence ID" value="CAH0395963.1"/>
    <property type="molecule type" value="Genomic_DNA"/>
</dbReference>
<organism evidence="2 3">
    <name type="scientific">Bemisia tabaci</name>
    <name type="common">Sweetpotato whitefly</name>
    <name type="synonym">Aleurodes tabaci</name>
    <dbReference type="NCBI Taxonomy" id="7038"/>
    <lineage>
        <taxon>Eukaryota</taxon>
        <taxon>Metazoa</taxon>
        <taxon>Ecdysozoa</taxon>
        <taxon>Arthropoda</taxon>
        <taxon>Hexapoda</taxon>
        <taxon>Insecta</taxon>
        <taxon>Pterygota</taxon>
        <taxon>Neoptera</taxon>
        <taxon>Paraneoptera</taxon>
        <taxon>Hemiptera</taxon>
        <taxon>Sternorrhyncha</taxon>
        <taxon>Aleyrodoidea</taxon>
        <taxon>Aleyrodidae</taxon>
        <taxon>Aleyrodinae</taxon>
        <taxon>Bemisia</taxon>
    </lineage>
</organism>
<evidence type="ECO:0008006" key="4">
    <source>
        <dbReference type="Google" id="ProtNLM"/>
    </source>
</evidence>
<dbReference type="SUPFAM" id="SSF52540">
    <property type="entry name" value="P-loop containing nucleoside triphosphate hydrolases"/>
    <property type="match status" value="1"/>
</dbReference>
<protein>
    <recommendedName>
        <fullName evidence="4">Non-capsid protein NS-1</fullName>
    </recommendedName>
</protein>
<evidence type="ECO:0000256" key="1">
    <source>
        <dbReference type="SAM" id="MobiDB-lite"/>
    </source>
</evidence>
<keyword evidence="3" id="KW-1185">Reference proteome</keyword>
<dbReference type="Proteomes" id="UP001152759">
    <property type="component" value="Chromosome 9"/>
</dbReference>